<dbReference type="SMART" id="SM00986">
    <property type="entry name" value="UDG"/>
    <property type="match status" value="1"/>
</dbReference>
<evidence type="ECO:0000256" key="8">
    <source>
        <dbReference type="HAMAP-Rule" id="MF_00148"/>
    </source>
</evidence>
<keyword evidence="6 8" id="KW-0378">Hydrolase</keyword>
<gene>
    <name evidence="8" type="primary">ung</name>
    <name evidence="12" type="ORF">O7R10_02410</name>
</gene>
<evidence type="ECO:0000256" key="9">
    <source>
        <dbReference type="PROSITE-ProRule" id="PRU10072"/>
    </source>
</evidence>
<dbReference type="Proteomes" id="UP001210120">
    <property type="component" value="Chromosome"/>
</dbReference>
<dbReference type="HAMAP" id="MF_00148">
    <property type="entry name" value="UDG"/>
    <property type="match status" value="1"/>
</dbReference>
<sequence length="216" mass="25668">MWRKFINQEKKKLYFKKILFFLKKEIEKDKIIYPDLKDIFKAFKLTDFLKTKVVILGQDPYPGFNQAHGLSFSTLSSKTPSSLKNIFKELNNDLLLNTKTNNLTLWGLEGVLLLNSILTVERGKPLSHKYIGWDFFTINFFKFLSFYKKNIVYIFWGRLAQKYEKYIKTRENFIIKSSHPSFYSAHKGFFGSKPFSRTNQYLISNNIEPINWNLNR</sequence>
<dbReference type="PANTHER" id="PTHR11264">
    <property type="entry name" value="URACIL-DNA GLYCOSYLASE"/>
    <property type="match status" value="1"/>
</dbReference>
<dbReference type="InterPro" id="IPR002043">
    <property type="entry name" value="UDG_fam1"/>
</dbReference>
<feature type="domain" description="Uracil-DNA glycosylase-like" evidence="11">
    <location>
        <begin position="44"/>
        <end position="202"/>
    </location>
</feature>
<keyword evidence="5 8" id="KW-0227">DNA damage</keyword>
<dbReference type="GO" id="GO:0004844">
    <property type="term" value="F:uracil DNA N-glycosylase activity"/>
    <property type="evidence" value="ECO:0007669"/>
    <property type="project" value="UniProtKB-EC"/>
</dbReference>
<evidence type="ECO:0000256" key="5">
    <source>
        <dbReference type="ARBA" id="ARBA00022763"/>
    </source>
</evidence>
<evidence type="ECO:0000256" key="6">
    <source>
        <dbReference type="ARBA" id="ARBA00022801"/>
    </source>
</evidence>
<evidence type="ECO:0000256" key="7">
    <source>
        <dbReference type="ARBA" id="ARBA00023204"/>
    </source>
</evidence>
<evidence type="ECO:0000259" key="11">
    <source>
        <dbReference type="SMART" id="SM00986"/>
    </source>
</evidence>
<evidence type="ECO:0000256" key="4">
    <source>
        <dbReference type="ARBA" id="ARBA00012030"/>
    </source>
</evidence>
<evidence type="ECO:0000313" key="12">
    <source>
        <dbReference type="EMBL" id="WBL31659.1"/>
    </source>
</evidence>
<comment type="catalytic activity">
    <reaction evidence="1 8 10">
        <text>Hydrolyzes single-stranded DNA or mismatched double-stranded DNA and polynucleotides, releasing free uracil.</text>
        <dbReference type="EC" id="3.2.2.27"/>
    </reaction>
</comment>
<dbReference type="InterPro" id="IPR005122">
    <property type="entry name" value="Uracil-DNA_glycosylase-like"/>
</dbReference>
<dbReference type="SMART" id="SM00987">
    <property type="entry name" value="UreE_C"/>
    <property type="match status" value="1"/>
</dbReference>
<organism evidence="12 13">
    <name type="scientific">Candidatus Phytoplasma sacchari</name>
    <dbReference type="NCBI Taxonomy" id="2609813"/>
    <lineage>
        <taxon>Bacteria</taxon>
        <taxon>Bacillati</taxon>
        <taxon>Mycoplasmatota</taxon>
        <taxon>Mollicutes</taxon>
        <taxon>Acholeplasmatales</taxon>
        <taxon>Acholeplasmataceae</taxon>
        <taxon>Candidatus Phytoplasma</taxon>
        <taxon>16SrXI (Rice yellow dwarf group)</taxon>
    </lineage>
</organism>
<reference evidence="12" key="1">
    <citation type="submission" date="2022-12" db="EMBL/GenBank/DDBJ databases">
        <title>Genomic Characterization of Candidatus Phytoplasma sacchari in China.</title>
        <authorList>
            <person name="Zhang R.-Y."/>
        </authorList>
    </citation>
    <scope>NUCLEOTIDE SEQUENCE [LARGE SCALE GENOMIC DNA]</scope>
    <source>
        <strain evidence="12">SCWL1</strain>
    </source>
</reference>
<dbReference type="NCBIfam" id="NF003588">
    <property type="entry name" value="PRK05254.1-1"/>
    <property type="match status" value="1"/>
</dbReference>
<keyword evidence="7 8" id="KW-0234">DNA repair</keyword>
<dbReference type="PANTHER" id="PTHR11264:SF0">
    <property type="entry name" value="URACIL-DNA GLYCOSYLASE"/>
    <property type="match status" value="1"/>
</dbReference>
<dbReference type="SUPFAM" id="SSF52141">
    <property type="entry name" value="Uracil-DNA glycosylase-like"/>
    <property type="match status" value="1"/>
</dbReference>
<accession>A0ABY7M1V0</accession>
<proteinExistence type="inferred from homology"/>
<evidence type="ECO:0000256" key="1">
    <source>
        <dbReference type="ARBA" id="ARBA00001400"/>
    </source>
</evidence>
<name>A0ABY7M1V0_9MOLU</name>
<dbReference type="NCBIfam" id="NF003589">
    <property type="entry name" value="PRK05254.1-2"/>
    <property type="match status" value="1"/>
</dbReference>
<dbReference type="Pfam" id="PF03167">
    <property type="entry name" value="UDG"/>
    <property type="match status" value="1"/>
</dbReference>
<keyword evidence="12" id="KW-0326">Glycosidase</keyword>
<keyword evidence="8" id="KW-0963">Cytoplasm</keyword>
<dbReference type="Gene3D" id="3.40.470.10">
    <property type="entry name" value="Uracil-DNA glycosylase-like domain"/>
    <property type="match status" value="1"/>
</dbReference>
<comment type="function">
    <text evidence="2 8 10">Excises uracil residues from the DNA which can arise as a result of misincorporation of dUMP residues by DNA polymerase or due to deamination of cytosine.</text>
</comment>
<comment type="subcellular location">
    <subcellularLocation>
        <location evidence="8">Cytoplasm</location>
    </subcellularLocation>
</comment>
<dbReference type="InterPro" id="IPR018085">
    <property type="entry name" value="Ura-DNA_Glyclase_AS"/>
</dbReference>
<dbReference type="NCBIfam" id="NF003592">
    <property type="entry name" value="PRK05254.1-5"/>
    <property type="match status" value="1"/>
</dbReference>
<evidence type="ECO:0000256" key="2">
    <source>
        <dbReference type="ARBA" id="ARBA00002631"/>
    </source>
</evidence>
<dbReference type="NCBIfam" id="TIGR00628">
    <property type="entry name" value="ung"/>
    <property type="match status" value="1"/>
</dbReference>
<dbReference type="EC" id="3.2.2.27" evidence="4 8"/>
<evidence type="ECO:0000256" key="10">
    <source>
        <dbReference type="RuleBase" id="RU003780"/>
    </source>
</evidence>
<dbReference type="CDD" id="cd10027">
    <property type="entry name" value="UDG-F1-like"/>
    <property type="match status" value="1"/>
</dbReference>
<dbReference type="InterPro" id="IPR036895">
    <property type="entry name" value="Uracil-DNA_glycosylase-like_sf"/>
</dbReference>
<protein>
    <recommendedName>
        <fullName evidence="4 8">Uracil-DNA glycosylase</fullName>
        <shortName evidence="8">UDG</shortName>
        <ecNumber evidence="4 8">3.2.2.27</ecNumber>
    </recommendedName>
</protein>
<dbReference type="PROSITE" id="PS00130">
    <property type="entry name" value="U_DNA_GLYCOSYLASE"/>
    <property type="match status" value="1"/>
</dbReference>
<dbReference type="EMBL" id="CP115156">
    <property type="protein sequence ID" value="WBL31659.1"/>
    <property type="molecule type" value="Genomic_DNA"/>
</dbReference>
<evidence type="ECO:0000256" key="3">
    <source>
        <dbReference type="ARBA" id="ARBA00008184"/>
    </source>
</evidence>
<feature type="active site" description="Proton acceptor" evidence="8 9">
    <location>
        <position position="59"/>
    </location>
</feature>
<keyword evidence="13" id="KW-1185">Reference proteome</keyword>
<comment type="similarity">
    <text evidence="3 8 10">Belongs to the uracil-DNA glycosylase (UDG) superfamily. UNG family.</text>
</comment>
<evidence type="ECO:0000313" key="13">
    <source>
        <dbReference type="Proteomes" id="UP001210120"/>
    </source>
</evidence>